<gene>
    <name evidence="4" type="ORF">HNQ46_002335</name>
</gene>
<dbReference type="InterPro" id="IPR018337">
    <property type="entry name" value="Cell_wall/Cho-bd_repeat"/>
</dbReference>
<keyword evidence="1" id="KW-0677">Repeat</keyword>
<evidence type="ECO:0000256" key="2">
    <source>
        <dbReference type="SAM" id="MobiDB-lite"/>
    </source>
</evidence>
<feature type="compositionally biased region" description="Polar residues" evidence="2">
    <location>
        <begin position="402"/>
        <end position="411"/>
    </location>
</feature>
<feature type="compositionally biased region" description="Low complexity" evidence="2">
    <location>
        <begin position="208"/>
        <end position="226"/>
    </location>
</feature>
<dbReference type="GeneID" id="85015845"/>
<evidence type="ECO:0000256" key="1">
    <source>
        <dbReference type="ARBA" id="ARBA00022737"/>
    </source>
</evidence>
<feature type="compositionally biased region" description="Polar residues" evidence="2">
    <location>
        <begin position="357"/>
        <end position="366"/>
    </location>
</feature>
<reference evidence="4 5" key="1">
    <citation type="submission" date="2020-08" db="EMBL/GenBank/DDBJ databases">
        <title>Genomic Encyclopedia of Type Strains, Phase IV (KMG-IV): sequencing the most valuable type-strain genomes for metagenomic binning, comparative biology and taxonomic classification.</title>
        <authorList>
            <person name="Goeker M."/>
        </authorList>
    </citation>
    <scope>NUCLEOTIDE SEQUENCE [LARGE SCALE GENOMIC DNA]</scope>
    <source>
        <strain evidence="4 5">DSM 17245</strain>
    </source>
</reference>
<feature type="chain" id="PRO_5030988024" description="Cell wall binding repeat-containing protein" evidence="3">
    <location>
        <begin position="28"/>
        <end position="796"/>
    </location>
</feature>
<dbReference type="EMBL" id="JACHHH010000015">
    <property type="protein sequence ID" value="MBB6042336.1"/>
    <property type="molecule type" value="Genomic_DNA"/>
</dbReference>
<comment type="caution">
    <text evidence="4">The sequence shown here is derived from an EMBL/GenBank/DDBJ whole genome shotgun (WGS) entry which is preliminary data.</text>
</comment>
<feature type="compositionally biased region" description="Low complexity" evidence="2">
    <location>
        <begin position="263"/>
        <end position="281"/>
    </location>
</feature>
<feature type="signal peptide" evidence="3">
    <location>
        <begin position="1"/>
        <end position="27"/>
    </location>
</feature>
<feature type="compositionally biased region" description="Low complexity" evidence="2">
    <location>
        <begin position="306"/>
        <end position="335"/>
    </location>
</feature>
<dbReference type="Gene3D" id="2.10.270.10">
    <property type="entry name" value="Cholin Binding"/>
    <property type="match status" value="1"/>
</dbReference>
<dbReference type="SUPFAM" id="SSF69360">
    <property type="entry name" value="Cell wall binding repeat"/>
    <property type="match status" value="1"/>
</dbReference>
<feature type="compositionally biased region" description="Polar residues" evidence="2">
    <location>
        <begin position="241"/>
        <end position="257"/>
    </location>
</feature>
<proteinExistence type="predicted"/>
<feature type="compositionally biased region" description="Polar residues" evidence="2">
    <location>
        <begin position="294"/>
        <end position="303"/>
    </location>
</feature>
<protein>
    <recommendedName>
        <fullName evidence="6">Cell wall binding repeat-containing protein</fullName>
    </recommendedName>
</protein>
<feature type="compositionally biased region" description="Polar residues" evidence="2">
    <location>
        <begin position="387"/>
        <end position="396"/>
    </location>
</feature>
<feature type="compositionally biased region" description="Polar residues" evidence="2">
    <location>
        <begin position="372"/>
        <end position="381"/>
    </location>
</feature>
<dbReference type="PANTHER" id="PTHR10068">
    <property type="entry name" value="BONE MARROW PROTEOGLYCAN"/>
    <property type="match status" value="1"/>
</dbReference>
<feature type="region of interest" description="Disordered" evidence="2">
    <location>
        <begin position="197"/>
        <end position="459"/>
    </location>
</feature>
<dbReference type="RefSeq" id="WP_183684812.1">
    <property type="nucleotide sequence ID" value="NZ_JACHHH010000015.1"/>
</dbReference>
<evidence type="ECO:0000313" key="5">
    <source>
        <dbReference type="Proteomes" id="UP000522163"/>
    </source>
</evidence>
<keyword evidence="3" id="KW-0732">Signal</keyword>
<dbReference type="PANTHER" id="PTHR10068:SF14">
    <property type="entry name" value="CELL WALL ADHESIN EAP1"/>
    <property type="match status" value="1"/>
</dbReference>
<dbReference type="AlphaFoldDB" id="A0A7W9W1V6"/>
<evidence type="ECO:0000313" key="4">
    <source>
        <dbReference type="EMBL" id="MBB6042336.1"/>
    </source>
</evidence>
<dbReference type="Proteomes" id="UP000522163">
    <property type="component" value="Unassembled WGS sequence"/>
</dbReference>
<evidence type="ECO:0008006" key="6">
    <source>
        <dbReference type="Google" id="ProtNLM"/>
    </source>
</evidence>
<name>A0A7W9W1V6_9FIRM</name>
<feature type="compositionally biased region" description="Gly residues" evidence="2">
    <location>
        <begin position="197"/>
        <end position="207"/>
    </location>
</feature>
<accession>A0A7W9W1V6</accession>
<dbReference type="Pfam" id="PF19127">
    <property type="entry name" value="Choline_bind_3"/>
    <property type="match status" value="1"/>
</dbReference>
<evidence type="ECO:0000256" key="3">
    <source>
        <dbReference type="SAM" id="SignalP"/>
    </source>
</evidence>
<feature type="compositionally biased region" description="Low complexity" evidence="2">
    <location>
        <begin position="432"/>
        <end position="451"/>
    </location>
</feature>
<sequence length="796" mass="85736">MVRRGLKTTVIATVMAMMLAPSFSAFAQTGKSNTSGSWQVENNAWVFRNAEGQSVKGWVVYNQEWYYLNPENGQLKTGWLQLDGKWYFLSTESGAQQGRLLTGWQWIDGYCYYLMPTDDNNYGVLVVNGRTPDGYYVNQSGQWLHGENGDAVYEAGKGLPSAASSQQVAGASRALPGQVLGASRAIAAPGGGSFGGGGGGGSTGGGATASTTGGAGTATAGAATGTATGGSAAGTPTPSTEGTGASTDTETPGTQPATPVIPAQPETPTQPETPVTPAQPENPTQPETPVTPAQPENPTQPETPVTPAQPENPTQPETPVTPVQPETPVTPAQPENPTQPETPVTPAQPETPVSPAQPENPTQPENPVTPAQPENPTQPETPVSPAQPENPTQPENPVTPAQPENPTQPETPVSPAQPENPIQPETPVSPAQPENPTQPETPETPSQPENNLKNWPGTHTLSYDAAKNCFVLSFDEGNQINELQELLLSINKVTVNQTEYAVGDAKADLSKEANTYWHDLRGKEKVRGYLNALNFNKKSFHEGENTVEIQADGYNPVTLHVNATKEELQDEKLDLKKPEKIIPKDFDRTEAGEYNVKLFAFNNLSKGQKEFLGALNEVVVDDVHYQKIEEKYFDAFVRIGEPSFFVTTEGTSITLNLNYYPKEAGAHKLILKADGYENLVIEYTQAEAKSAPVVDKLEKKEAQGYYELSFQGDRKAVQKYLKSIKSLTVAGRTYGQMAPFSTDLLKMGEKFSFGDSKGEKELEDLLLFSIPTDNVDKEQEIRIEAEGYEVATISLS</sequence>
<organism evidence="4 5">
    <name type="scientific">Oribacterium sinus</name>
    <dbReference type="NCBI Taxonomy" id="237576"/>
    <lineage>
        <taxon>Bacteria</taxon>
        <taxon>Bacillati</taxon>
        <taxon>Bacillota</taxon>
        <taxon>Clostridia</taxon>
        <taxon>Lachnospirales</taxon>
        <taxon>Lachnospiraceae</taxon>
        <taxon>Oribacterium</taxon>
    </lineage>
</organism>